<comment type="caution">
    <text evidence="1">The sequence shown here is derived from an EMBL/GenBank/DDBJ whole genome shotgun (WGS) entry which is preliminary data.</text>
</comment>
<sequence length="121" mass="13757">MIIGEPRFIFDIAENHIVDFQNGVNIVNVTFSRATFCNTWGIKFHRFYPTTIFQPWSVASVKSSISGFSDRKVVFFNPSNPRNISLPSKIAADIACTFPINSAKLQKKKKIRHLVVLQPPF</sequence>
<keyword evidence="2" id="KW-1185">Reference proteome</keyword>
<dbReference type="Proteomes" id="UP000187455">
    <property type="component" value="Unassembled WGS sequence"/>
</dbReference>
<reference evidence="1 2" key="1">
    <citation type="journal article" date="2016" name="Mol. Biol. Evol.">
        <title>Genome-Wide Survey of Gut Fungi (Harpellales) Reveals the First Horizontally Transferred Ubiquitin Gene from a Mosquito Host.</title>
        <authorList>
            <person name="Wang Y."/>
            <person name="White M.M."/>
            <person name="Kvist S."/>
            <person name="Moncalvo J.M."/>
        </authorList>
    </citation>
    <scope>NUCLEOTIDE SEQUENCE [LARGE SCALE GENOMIC DNA]</scope>
    <source>
        <strain evidence="1 2">ALG-7-W6</strain>
    </source>
</reference>
<evidence type="ECO:0000313" key="1">
    <source>
        <dbReference type="EMBL" id="OLY84926.1"/>
    </source>
</evidence>
<protein>
    <submittedName>
        <fullName evidence="1">Uncharacterized protein</fullName>
    </submittedName>
</protein>
<gene>
    <name evidence="1" type="ORF">AYI68_g896</name>
</gene>
<organism evidence="1 2">
    <name type="scientific">Smittium mucronatum</name>
    <dbReference type="NCBI Taxonomy" id="133383"/>
    <lineage>
        <taxon>Eukaryota</taxon>
        <taxon>Fungi</taxon>
        <taxon>Fungi incertae sedis</taxon>
        <taxon>Zoopagomycota</taxon>
        <taxon>Kickxellomycotina</taxon>
        <taxon>Harpellomycetes</taxon>
        <taxon>Harpellales</taxon>
        <taxon>Legeriomycetaceae</taxon>
        <taxon>Smittium</taxon>
    </lineage>
</organism>
<accession>A0A1R0H729</accession>
<dbReference type="EMBL" id="LSSL01000301">
    <property type="protein sequence ID" value="OLY84926.1"/>
    <property type="molecule type" value="Genomic_DNA"/>
</dbReference>
<dbReference type="AlphaFoldDB" id="A0A1R0H729"/>
<evidence type="ECO:0000313" key="2">
    <source>
        <dbReference type="Proteomes" id="UP000187455"/>
    </source>
</evidence>
<proteinExistence type="predicted"/>
<name>A0A1R0H729_9FUNG</name>